<dbReference type="InterPro" id="IPR011050">
    <property type="entry name" value="Pectin_lyase_fold/virulence"/>
</dbReference>
<feature type="region of interest" description="Disordered" evidence="3">
    <location>
        <begin position="161"/>
        <end position="181"/>
    </location>
</feature>
<dbReference type="InterPro" id="IPR005546">
    <property type="entry name" value="Autotransporte_beta"/>
</dbReference>
<comment type="caution">
    <text evidence="6">The sequence shown here is derived from an EMBL/GenBank/DDBJ whole genome shotgun (WGS) entry which is preliminary data.</text>
</comment>
<keyword evidence="4" id="KW-1133">Transmembrane helix</keyword>
<dbReference type="InterPro" id="IPR036709">
    <property type="entry name" value="Autotransporte_beta_dom_sf"/>
</dbReference>
<dbReference type="SMART" id="SM00869">
    <property type="entry name" value="Autotransporter"/>
    <property type="match status" value="1"/>
</dbReference>
<keyword evidence="4" id="KW-0812">Transmembrane</keyword>
<keyword evidence="2" id="KW-0843">Virulence</keyword>
<evidence type="ECO:0000256" key="1">
    <source>
        <dbReference type="ARBA" id="ARBA00022729"/>
    </source>
</evidence>
<keyword evidence="1" id="KW-0732">Signal</keyword>
<dbReference type="RefSeq" id="WP_131152752.1">
    <property type="nucleotide sequence ID" value="NZ_SJTG01000008.1"/>
</dbReference>
<dbReference type="NCBIfam" id="TIGR02601">
    <property type="entry name" value="autotrns_rpt"/>
    <property type="match status" value="4"/>
</dbReference>
<dbReference type="SUPFAM" id="SSF103515">
    <property type="entry name" value="Autotransporter"/>
    <property type="match status" value="1"/>
</dbReference>
<dbReference type="InterPro" id="IPR024973">
    <property type="entry name" value="ESPR"/>
</dbReference>
<evidence type="ECO:0000313" key="6">
    <source>
        <dbReference type="EMBL" id="TCI05932.1"/>
    </source>
</evidence>
<evidence type="ECO:0000256" key="2">
    <source>
        <dbReference type="ARBA" id="ARBA00023026"/>
    </source>
</evidence>
<dbReference type="PROSITE" id="PS51208">
    <property type="entry name" value="AUTOTRANSPORTER"/>
    <property type="match status" value="1"/>
</dbReference>
<organism evidence="6 7">
    <name type="scientific">Dyella soli</name>
    <dbReference type="NCBI Taxonomy" id="522319"/>
    <lineage>
        <taxon>Bacteria</taxon>
        <taxon>Pseudomonadati</taxon>
        <taxon>Pseudomonadota</taxon>
        <taxon>Gammaproteobacteria</taxon>
        <taxon>Lysobacterales</taxon>
        <taxon>Rhodanobacteraceae</taxon>
        <taxon>Dyella</taxon>
    </lineage>
</organism>
<dbReference type="Pfam" id="PF12951">
    <property type="entry name" value="PATR"/>
    <property type="match status" value="6"/>
</dbReference>
<feature type="domain" description="Autotransporter" evidence="5">
    <location>
        <begin position="1796"/>
        <end position="2071"/>
    </location>
</feature>
<dbReference type="InterPro" id="IPR006315">
    <property type="entry name" value="OM_autotransptr_brl_dom"/>
</dbReference>
<dbReference type="Gene3D" id="2.40.128.130">
    <property type="entry name" value="Autotransporter beta-domain"/>
    <property type="match status" value="1"/>
</dbReference>
<sequence>MNRVYRLVWNRHLRAVQVASELASSRSSGMTSTGAARPRQRALAIACMTVFALAWAGAGHAVTSYVGAPGGSGAHGTLGSAGAGGSATGLAYAGGTGSITAGTPTYTQNPQGTSGLSVYSQWGVSGGGGGSGGGTGGASGDAGVRAGQGGAFYLTGTGGGGGGAGGTGSPDGTAGGGGGGGGGDVGRAVASSLVGGSLTDMYTGGSGGAGGHADAAGAGAGGGGGGGTGLLLSADTSTAVNVGSAVVITGGAGGKGGDAYAGVAGGGGGAGGAGMVVLGNGPVNMFGAITGGIGGRGGQSGTGSATLDGNAGGGGVGLLMTGGSNVSVYGTVAGGWSGDGAKRASAVYIAGAGNQLVLAGGASLDGNLTLGAGSSATFVNLQSGAFTNNMALGAGSTLSLVSGQQQSYTGIISGGGALRVSGSGIALTGANTYSGGTVVDGPTTLTIANDGNLGDASAMLTLINGGQLAVSGAWNTARNILVKGPGSDNAITTQGDVTLGGAIEMQTALSIDAGSHAIVAVNAGNQLNGDLTLIGKNINVSSGSNLSVVSLDAKGSAVTLTSQGTLSVMTPVLADTGAVTLTAKTGALMVSGSITGGDVALSGTGVFLQDVQARNTLAITSTTGNLVQASGGWLSAGDVSLHANNGGITITNGSNSFGGNVSATARDGITLTTASALNLGTINGSSLQVSSMTGLITLNGNIHTLGYQSYANAVTLRSDADLSSTLGNLAFGGPVDGAHSLTVSGNTISFQDAVGSTTRLTSLTSSGNTSLAGDVSTSGDQSYYGNVTFGRDTTLSGAQVYLGYDVSNSYGLTINGKLITGSTIGASAALTYLQVNGDGRFGGSIYTTGAVNVTGATTLASNVVIQSTSSDVHLGNVDGSRNLSLQGRQLTVGTVGAVTALDTFTLTGQRIAIDGDIRAVNLRASSANDVAIDHDLYVAQSIWLYGAPSTHVTYGVTGTVASGQISLDPNVTLDIGKGTATGTLSGPVVVAGALAFTRTTDSTYSGMLTGPGSVTKSGVGALTLEGNSGVFLGATTVQGGSLIVGGSAGSNAKLGGAVSVDSGATIGGHGTLTGSLNVNAGGHVAPGNSVGTLTVNGNVALQAGSQLDFELGRPGATLATPGTGDQLVVGGALANAGGTININDAGGFGAGLYTLIKYNSLASGSLPFTLGMTPAGQTVKLVSDTSQSAINLINSTGVALQMWNANGLASSTRLGGGSGTWSMASPVWASEDGSIVGIMQPAPGYAVFGGDAGVVTVDSGAGQVGATGMQFATDGYVMNGDALALGGTATIRVGNGGTSGTDMTATIDNVLTGSAGLTKTDYGTLVLNGSNTFVGDVSVLGGRVSVSSNDNLGVASNAVLLDGGTLQITGAALSAFSRQVTLGSHGGGLDILGGLAVSLDYSLDGTGGLVKDGGGSLSLLNGASYTGGTTIRAGTLLANSDTLHGDVTNDAQLVMQQAGDGAYAGAISGGGSLQKTGNGMLTLTGANSYSGGTTISSGTLVGDAASLQGAIRVDGALVFDQAVDGVYAGVLSGAGAVSKSGNGTLVFNGHSSNTGRTQVQAGKLVIGDDNHGDAFLGGVVTVANGATLGGIGSIGGLNLAGTVTPGNSIGTLTINGDATFQKGSAYQVDVNPDGTSDRIVVNGHATLLGGSALAIGPANGWAPSTNYTILTATGGITGKFDTVSSQLAFLTPTLSYGSNAITLQLMRNDIQFAQVATTANQKQAGSAAESLGIDSPLFQQLLTQDAATARASFDQLSGEIFASTRTALIDDSRYVRDAVNRRLLGTDDGGQGSHATNADGVTAWTSVWGHWGDKEGDGNAARATANGGGVLLGGDLTVGNDARLGALVGHGQSSAKIADRHSDAHATTTWAGLYGDARFGRLSVRGAASYGWHDVDSNRTPMIGETTSRLGASYHASSWQAYAEGSVDLAVGERQTLAPFLNLAHVQLDTDGAREHGGVAALRAPGDSSAVSYGTLGLRDTWQSTTGVSVHAGLGWQMAWGDRAPTSRMQFVEGGNVFGVAGVPVAQHAAVIDAGISFPLSQHARIDASYLGQFASDARDQAARVSLVVSF</sequence>
<dbReference type="SUPFAM" id="SSF51126">
    <property type="entry name" value="Pectin lyase-like"/>
    <property type="match status" value="3"/>
</dbReference>
<keyword evidence="4" id="KW-0472">Membrane</keyword>
<dbReference type="EMBL" id="SJTG01000008">
    <property type="protein sequence ID" value="TCI05932.1"/>
    <property type="molecule type" value="Genomic_DNA"/>
</dbReference>
<reference evidence="6 7" key="1">
    <citation type="submission" date="2019-02" db="EMBL/GenBank/DDBJ databases">
        <title>Dyella amyloliquefaciens sp. nov., isolated from forest soil.</title>
        <authorList>
            <person name="Gao Z.-H."/>
            <person name="Qiu L.-H."/>
        </authorList>
    </citation>
    <scope>NUCLEOTIDE SEQUENCE [LARGE SCALE GENOMIC DNA]</scope>
    <source>
        <strain evidence="6 7">KACC 12747</strain>
    </source>
</reference>
<dbReference type="InterPro" id="IPR012332">
    <property type="entry name" value="Autotransporter_pectin_lyase_C"/>
</dbReference>
<evidence type="ECO:0000256" key="3">
    <source>
        <dbReference type="SAM" id="MobiDB-lite"/>
    </source>
</evidence>
<dbReference type="Pfam" id="PF13018">
    <property type="entry name" value="ESPR"/>
    <property type="match status" value="1"/>
</dbReference>
<dbReference type="Gene3D" id="2.160.20.20">
    <property type="match status" value="1"/>
</dbReference>
<gene>
    <name evidence="6" type="ORF">EZM97_36055</name>
</gene>
<protein>
    <submittedName>
        <fullName evidence="6">Autotransporter outer membrane beta-barrel domain-containing protein</fullName>
    </submittedName>
</protein>
<evidence type="ECO:0000256" key="4">
    <source>
        <dbReference type="SAM" id="Phobius"/>
    </source>
</evidence>
<dbReference type="Proteomes" id="UP000291822">
    <property type="component" value="Unassembled WGS sequence"/>
</dbReference>
<evidence type="ECO:0000259" key="5">
    <source>
        <dbReference type="PROSITE" id="PS51208"/>
    </source>
</evidence>
<dbReference type="InterPro" id="IPR013425">
    <property type="entry name" value="Autotrns_rpt"/>
</dbReference>
<feature type="transmembrane region" description="Helical" evidence="4">
    <location>
        <begin position="42"/>
        <end position="62"/>
    </location>
</feature>
<keyword evidence="7" id="KW-1185">Reference proteome</keyword>
<dbReference type="NCBIfam" id="TIGR01414">
    <property type="entry name" value="autotrans_barl"/>
    <property type="match status" value="1"/>
</dbReference>
<accession>A0A4R0YJ88</accession>
<name>A0A4R0YJ88_9GAMM</name>
<proteinExistence type="predicted"/>
<dbReference type="GO" id="GO:0019867">
    <property type="term" value="C:outer membrane"/>
    <property type="evidence" value="ECO:0007669"/>
    <property type="project" value="InterPro"/>
</dbReference>
<evidence type="ECO:0000313" key="7">
    <source>
        <dbReference type="Proteomes" id="UP000291822"/>
    </source>
</evidence>